<dbReference type="GO" id="GO:0008270">
    <property type="term" value="F:zinc ion binding"/>
    <property type="evidence" value="ECO:0007669"/>
    <property type="project" value="UniProtKB-KW"/>
</dbReference>
<keyword evidence="4 11" id="KW-0863">Zinc-finger</keyword>
<reference evidence="15" key="1">
    <citation type="submission" date="2023-06" db="EMBL/GenBank/DDBJ databases">
        <title>Reference genome for the Northern bat (Eptesicus nilssonii), a most northern bat species.</title>
        <authorList>
            <person name="Laine V.N."/>
            <person name="Pulliainen A.T."/>
            <person name="Lilley T.M."/>
        </authorList>
    </citation>
    <scope>NUCLEOTIDE SEQUENCE</scope>
    <source>
        <strain evidence="15">BLF_Eptnil</strain>
        <tissue evidence="15">Kidney</tissue>
    </source>
</reference>
<dbReference type="GO" id="GO:0005634">
    <property type="term" value="C:nucleus"/>
    <property type="evidence" value="ECO:0007669"/>
    <property type="project" value="UniProtKB-SubCell"/>
</dbReference>
<evidence type="ECO:0000256" key="11">
    <source>
        <dbReference type="PROSITE-ProRule" id="PRU00042"/>
    </source>
</evidence>
<keyword evidence="9" id="KW-0539">Nucleus</keyword>
<feature type="domain" description="C2H2-type" evidence="14">
    <location>
        <begin position="194"/>
        <end position="221"/>
    </location>
</feature>
<evidence type="ECO:0000256" key="6">
    <source>
        <dbReference type="ARBA" id="ARBA00023015"/>
    </source>
</evidence>
<dbReference type="PANTHER" id="PTHR24404">
    <property type="entry name" value="ZINC FINGER PROTEIN"/>
    <property type="match status" value="1"/>
</dbReference>
<dbReference type="SUPFAM" id="SSF57667">
    <property type="entry name" value="beta-beta-alpha zinc fingers"/>
    <property type="match status" value="3"/>
</dbReference>
<feature type="signal peptide" evidence="13">
    <location>
        <begin position="1"/>
        <end position="25"/>
    </location>
</feature>
<evidence type="ECO:0000313" key="16">
    <source>
        <dbReference type="Proteomes" id="UP001177744"/>
    </source>
</evidence>
<evidence type="ECO:0000256" key="12">
    <source>
        <dbReference type="SAM" id="MobiDB-lite"/>
    </source>
</evidence>
<keyword evidence="6" id="KW-0805">Transcription regulation</keyword>
<dbReference type="FunFam" id="3.30.160.60:FF:000073">
    <property type="entry name" value="IKAROS family zinc finger 1"/>
    <property type="match status" value="1"/>
</dbReference>
<dbReference type="GO" id="GO:0030098">
    <property type="term" value="P:lymphocyte differentiation"/>
    <property type="evidence" value="ECO:0007669"/>
    <property type="project" value="UniProtKB-ARBA"/>
</dbReference>
<feature type="domain" description="C2H2-type" evidence="14">
    <location>
        <begin position="166"/>
        <end position="193"/>
    </location>
</feature>
<name>A0AA40LIE7_CNENI</name>
<dbReference type="FunFam" id="3.30.160.60:FF:000525">
    <property type="entry name" value="IKAROS family zinc finger 1"/>
    <property type="match status" value="1"/>
</dbReference>
<evidence type="ECO:0000313" key="15">
    <source>
        <dbReference type="EMBL" id="KAK1334741.1"/>
    </source>
</evidence>
<keyword evidence="13" id="KW-0732">Signal</keyword>
<evidence type="ECO:0000256" key="4">
    <source>
        <dbReference type="ARBA" id="ARBA00022771"/>
    </source>
</evidence>
<dbReference type="Gene3D" id="3.30.160.60">
    <property type="entry name" value="Classic Zinc Finger"/>
    <property type="match status" value="4"/>
</dbReference>
<sequence>MRHSPANCFVFLIAGGARVTTLTQGDPRTMDGDEGQDLSQVSGKESPPVSDTPDDGDEPMPVPEDLSTTSGGQQGAKGDRGAVSYGADGFRDFHAIIPNSFSPGHVKVEAQSDEERGRACDMNGEACAQDLRVLGAAGEDVNGSHGGPGGRALAGAGGIRLPNGKLKCDVCGIVCIGPNVLMVHKRSHTGERPFQCSQCGASFTQKGNLLRHIKLHSGEKPFKCHLCNYACRRRDALTGHLRTHSVGKPHKCGYCGRSYKQRSSLEEHKERCHNYLQTMGLPSTLYPGKRPPPAARIVVIKEEVNHSEAAEDLCKAGAERALVLDRLASNVAKRKSSLPQKFVGKSPTFAGPHAGQRQQGRILMQRSVSASAVLTAGSQLLASSVAPAVHAPGRGRGGPVLSPLYPLHKPPGEGAARAGLSAQDSAVENLLLLCKAKSLSSEREASPSHSGHDSTDTESNEEHRAGLLYLSHGAHARNGLAIKEELPAYEGLRAGADGAQDALRVVGAGGEPLKAYKCEHCRVLFLDHVMYTIHMGCHGFRDPFECNMCGYHSQDRYEFSSHITRGEHRYHLS</sequence>
<dbReference type="AlphaFoldDB" id="A0AA40LIE7"/>
<evidence type="ECO:0000256" key="2">
    <source>
        <dbReference type="ARBA" id="ARBA00022723"/>
    </source>
</evidence>
<dbReference type="GO" id="GO:0003700">
    <property type="term" value="F:DNA-binding transcription factor activity"/>
    <property type="evidence" value="ECO:0007669"/>
    <property type="project" value="TreeGrafter"/>
</dbReference>
<dbReference type="Pfam" id="PF00096">
    <property type="entry name" value="zf-C2H2"/>
    <property type="match status" value="3"/>
</dbReference>
<comment type="subcellular location">
    <subcellularLocation>
        <location evidence="1">Nucleus</location>
    </subcellularLocation>
</comment>
<keyword evidence="3" id="KW-0677">Repeat</keyword>
<proteinExistence type="inferred from homology"/>
<keyword evidence="16" id="KW-1185">Reference proteome</keyword>
<feature type="domain" description="C2H2-type" evidence="14">
    <location>
        <begin position="222"/>
        <end position="249"/>
    </location>
</feature>
<evidence type="ECO:0000256" key="1">
    <source>
        <dbReference type="ARBA" id="ARBA00004123"/>
    </source>
</evidence>
<keyword evidence="5" id="KW-0862">Zinc</keyword>
<comment type="similarity">
    <text evidence="10">Belongs to the Ikaros C2H2-type zinc-finger protein family.</text>
</comment>
<dbReference type="GO" id="GO:0006357">
    <property type="term" value="P:regulation of transcription by RNA polymerase II"/>
    <property type="evidence" value="ECO:0007669"/>
    <property type="project" value="TreeGrafter"/>
</dbReference>
<organism evidence="15 16">
    <name type="scientific">Cnephaeus nilssonii</name>
    <name type="common">Northern bat</name>
    <name type="synonym">Eptesicus nilssonii</name>
    <dbReference type="NCBI Taxonomy" id="3371016"/>
    <lineage>
        <taxon>Eukaryota</taxon>
        <taxon>Metazoa</taxon>
        <taxon>Chordata</taxon>
        <taxon>Craniata</taxon>
        <taxon>Vertebrata</taxon>
        <taxon>Euteleostomi</taxon>
        <taxon>Mammalia</taxon>
        <taxon>Eutheria</taxon>
        <taxon>Laurasiatheria</taxon>
        <taxon>Chiroptera</taxon>
        <taxon>Yangochiroptera</taxon>
        <taxon>Vespertilionidae</taxon>
        <taxon>Cnephaeus</taxon>
    </lineage>
</organism>
<dbReference type="EMBL" id="JAULJE010000014">
    <property type="protein sequence ID" value="KAK1334741.1"/>
    <property type="molecule type" value="Genomic_DNA"/>
</dbReference>
<evidence type="ECO:0000256" key="10">
    <source>
        <dbReference type="ARBA" id="ARBA00038390"/>
    </source>
</evidence>
<dbReference type="FunFam" id="3.30.160.60:FF:000168">
    <property type="entry name" value="zinc finger protein Eos isoform X1"/>
    <property type="match status" value="1"/>
</dbReference>
<dbReference type="InterPro" id="IPR036236">
    <property type="entry name" value="Znf_C2H2_sf"/>
</dbReference>
<keyword evidence="2" id="KW-0479">Metal-binding</keyword>
<dbReference type="Proteomes" id="UP001177744">
    <property type="component" value="Unassembled WGS sequence"/>
</dbReference>
<feature type="region of interest" description="Disordered" evidence="12">
    <location>
        <begin position="22"/>
        <end position="83"/>
    </location>
</feature>
<evidence type="ECO:0000256" key="5">
    <source>
        <dbReference type="ARBA" id="ARBA00022833"/>
    </source>
</evidence>
<comment type="caution">
    <text evidence="15">The sequence shown here is derived from an EMBL/GenBank/DDBJ whole genome shotgun (WGS) entry which is preliminary data.</text>
</comment>
<dbReference type="GO" id="GO:0000978">
    <property type="term" value="F:RNA polymerase II cis-regulatory region sequence-specific DNA binding"/>
    <property type="evidence" value="ECO:0007669"/>
    <property type="project" value="TreeGrafter"/>
</dbReference>
<dbReference type="FunFam" id="3.30.160.60:FF:000265">
    <property type="entry name" value="IKAROS family zinc finger 1"/>
    <property type="match status" value="1"/>
</dbReference>
<feature type="chain" id="PRO_5041372243" description="C2H2-type domain-containing protein" evidence="13">
    <location>
        <begin position="26"/>
        <end position="573"/>
    </location>
</feature>
<protein>
    <recommendedName>
        <fullName evidence="14">C2H2-type domain-containing protein</fullName>
    </recommendedName>
</protein>
<feature type="region of interest" description="Disordered" evidence="12">
    <location>
        <begin position="442"/>
        <end position="461"/>
    </location>
</feature>
<keyword evidence="7" id="KW-0238">DNA-binding</keyword>
<dbReference type="PROSITE" id="PS00028">
    <property type="entry name" value="ZINC_FINGER_C2H2_1"/>
    <property type="match status" value="5"/>
</dbReference>
<dbReference type="InterPro" id="IPR050589">
    <property type="entry name" value="Ikaros_C2H2-ZF"/>
</dbReference>
<evidence type="ECO:0000256" key="7">
    <source>
        <dbReference type="ARBA" id="ARBA00023125"/>
    </source>
</evidence>
<keyword evidence="8" id="KW-0804">Transcription</keyword>
<feature type="domain" description="C2H2-type" evidence="14">
    <location>
        <begin position="250"/>
        <end position="278"/>
    </location>
</feature>
<dbReference type="PANTHER" id="PTHR24404:SF113">
    <property type="entry name" value="C2H2-TYPE DOMAIN-CONTAINING PROTEIN"/>
    <property type="match status" value="1"/>
</dbReference>
<accession>A0AA40LIE7</accession>
<dbReference type="FunFam" id="3.30.160.60:FF:000080">
    <property type="entry name" value="IKAROS family zinc finger 4"/>
    <property type="match status" value="1"/>
</dbReference>
<evidence type="ECO:0000256" key="9">
    <source>
        <dbReference type="ARBA" id="ARBA00023242"/>
    </source>
</evidence>
<dbReference type="PROSITE" id="PS50157">
    <property type="entry name" value="ZINC_FINGER_C2H2_2"/>
    <property type="match status" value="4"/>
</dbReference>
<dbReference type="SMART" id="SM00355">
    <property type="entry name" value="ZnF_C2H2"/>
    <property type="match status" value="6"/>
</dbReference>
<dbReference type="InterPro" id="IPR013087">
    <property type="entry name" value="Znf_C2H2_type"/>
</dbReference>
<evidence type="ECO:0000256" key="13">
    <source>
        <dbReference type="SAM" id="SignalP"/>
    </source>
</evidence>
<evidence type="ECO:0000259" key="14">
    <source>
        <dbReference type="PROSITE" id="PS50157"/>
    </source>
</evidence>
<gene>
    <name evidence="15" type="ORF">QTO34_004307</name>
</gene>
<evidence type="ECO:0000256" key="3">
    <source>
        <dbReference type="ARBA" id="ARBA00022737"/>
    </source>
</evidence>
<evidence type="ECO:0000256" key="8">
    <source>
        <dbReference type="ARBA" id="ARBA00023163"/>
    </source>
</evidence>